<dbReference type="EMBL" id="CAKJTG010000026">
    <property type="protein sequence ID" value="CAG9609965.1"/>
    <property type="molecule type" value="Genomic_DNA"/>
</dbReference>
<evidence type="ECO:0000256" key="1">
    <source>
        <dbReference type="ARBA" id="ARBA00022490"/>
    </source>
</evidence>
<keyword evidence="2 5" id="KW-0479">Metal-binding</keyword>
<evidence type="ECO:0000256" key="4">
    <source>
        <dbReference type="ARBA" id="ARBA00022833"/>
    </source>
</evidence>
<dbReference type="InterPro" id="IPR024775">
    <property type="entry name" value="DinB-like"/>
</dbReference>
<dbReference type="InterPro" id="IPR034660">
    <property type="entry name" value="DinB/YfiT-like"/>
</dbReference>
<evidence type="ECO:0000313" key="7">
    <source>
        <dbReference type="EMBL" id="CAG9609965.1"/>
    </source>
</evidence>
<keyword evidence="4 5" id="KW-0862">Zinc</keyword>
<dbReference type="AlphaFoldDB" id="A0A9C7GD87"/>
<feature type="binding site" evidence="5">
    <location>
        <position position="155"/>
    </location>
    <ligand>
        <name>Zn(2+)</name>
        <dbReference type="ChEBI" id="CHEBI:29105"/>
    </ligand>
</feature>
<dbReference type="Proteomes" id="UP000789845">
    <property type="component" value="Unassembled WGS sequence"/>
</dbReference>
<name>A0A9C7GD87_9BACI</name>
<evidence type="ECO:0000313" key="8">
    <source>
        <dbReference type="Proteomes" id="UP000789845"/>
    </source>
</evidence>
<comment type="function">
    <text evidence="5">Possible metal-dependent hydrolase.</text>
</comment>
<evidence type="ECO:0000259" key="6">
    <source>
        <dbReference type="Pfam" id="PF12867"/>
    </source>
</evidence>
<reference evidence="7" key="1">
    <citation type="submission" date="2021-10" db="EMBL/GenBank/DDBJ databases">
        <authorList>
            <person name="Criscuolo A."/>
        </authorList>
    </citation>
    <scope>NUCLEOTIDE SEQUENCE</scope>
    <source>
        <strain evidence="7">CIP111885</strain>
    </source>
</reference>
<keyword evidence="8" id="KW-1185">Reference proteome</keyword>
<sequence length="172" mass="20037">MDLRYPVGHFKIEGEITTELISNWIAEIENAPRLLREAVRDLQDYQLNTPYRPGGWTVRQVVHHLPDSHLNSYIRLKLALTEEKPVIKPYKEDKWAELPDSKLPVEVSLQLMEAIHSRWVSILNTLSPSELEKTFYHPESGENSIASMIALYAWHSRHHIAHITSLRNRLGW</sequence>
<dbReference type="EC" id="3.-.-.-" evidence="5"/>
<dbReference type="GO" id="GO:0016787">
    <property type="term" value="F:hydrolase activity"/>
    <property type="evidence" value="ECO:0007669"/>
    <property type="project" value="UniProtKB-UniRule"/>
</dbReference>
<dbReference type="GO" id="GO:0008270">
    <property type="term" value="F:zinc ion binding"/>
    <property type="evidence" value="ECO:0007669"/>
    <property type="project" value="UniProtKB-UniRule"/>
</dbReference>
<comment type="subcellular location">
    <subcellularLocation>
        <location evidence="5">Cytoplasm</location>
    </subcellularLocation>
</comment>
<keyword evidence="1 5" id="KW-0963">Cytoplasm</keyword>
<dbReference type="Pfam" id="PF12867">
    <property type="entry name" value="DinB_2"/>
    <property type="match status" value="1"/>
</dbReference>
<protein>
    <recommendedName>
        <fullName evidence="5">Putative metal-dependent hydrolase NEOCIP111885_03708</fullName>
        <ecNumber evidence="5">3.-.-.-</ecNumber>
    </recommendedName>
</protein>
<comment type="subunit">
    <text evidence="5">Homodimer.</text>
</comment>
<dbReference type="NCBIfam" id="NF009807">
    <property type="entry name" value="PRK13291.1"/>
    <property type="match status" value="1"/>
</dbReference>
<comment type="cofactor">
    <cofactor evidence="5">
        <name>Zn(2+)</name>
        <dbReference type="ChEBI" id="CHEBI:29105"/>
    </cofactor>
    <text evidence="5">Binds 1 zinc ion per subunit.</text>
</comment>
<accession>A0A9C7GD87</accession>
<feature type="domain" description="DinB-like" evidence="6">
    <location>
        <begin position="28"/>
        <end position="163"/>
    </location>
</feature>
<dbReference type="GO" id="GO:0005737">
    <property type="term" value="C:cytoplasm"/>
    <property type="evidence" value="ECO:0007669"/>
    <property type="project" value="UniProtKB-SubCell"/>
</dbReference>
<evidence type="ECO:0000256" key="3">
    <source>
        <dbReference type="ARBA" id="ARBA00022801"/>
    </source>
</evidence>
<dbReference type="Gene3D" id="1.20.120.450">
    <property type="entry name" value="dinb family like domain"/>
    <property type="match status" value="1"/>
</dbReference>
<dbReference type="RefSeq" id="WP_230498191.1">
    <property type="nucleotide sequence ID" value="NZ_CAKJTG010000026.1"/>
</dbReference>
<feature type="binding site" evidence="5">
    <location>
        <position position="64"/>
    </location>
    <ligand>
        <name>Zn(2+)</name>
        <dbReference type="ChEBI" id="CHEBI:29105"/>
    </ligand>
</feature>
<dbReference type="SUPFAM" id="SSF109854">
    <property type="entry name" value="DinB/YfiT-like putative metalloenzymes"/>
    <property type="match status" value="1"/>
</dbReference>
<keyword evidence="3 5" id="KW-0378">Hydrolase</keyword>
<comment type="caution">
    <text evidence="7">The sequence shown here is derived from an EMBL/GenBank/DDBJ whole genome shotgun (WGS) entry which is preliminary data.</text>
</comment>
<evidence type="ECO:0000256" key="2">
    <source>
        <dbReference type="ARBA" id="ARBA00022723"/>
    </source>
</evidence>
<comment type="similarity">
    <text evidence="5">Belongs to the metal hydrolase YfiT family.</text>
</comment>
<gene>
    <name evidence="7" type="primary">yfiT</name>
    <name evidence="7" type="ORF">NEOCIP111885_03708</name>
</gene>
<proteinExistence type="inferred from homology"/>
<organism evidence="7 8">
    <name type="scientific">Pseudoneobacillus rhizosphaerae</name>
    <dbReference type="NCBI Taxonomy" id="2880968"/>
    <lineage>
        <taxon>Bacteria</taxon>
        <taxon>Bacillati</taxon>
        <taxon>Bacillota</taxon>
        <taxon>Bacilli</taxon>
        <taxon>Bacillales</taxon>
        <taxon>Bacillaceae</taxon>
        <taxon>Pseudoneobacillus</taxon>
    </lineage>
</organism>
<dbReference type="HAMAP" id="MF_01256">
    <property type="entry name" value="YfiT_hydrol"/>
    <property type="match status" value="1"/>
</dbReference>
<evidence type="ECO:0000256" key="5">
    <source>
        <dbReference type="HAMAP-Rule" id="MF_01256"/>
    </source>
</evidence>
<feature type="binding site" evidence="5">
    <location>
        <position position="159"/>
    </location>
    <ligand>
        <name>Zn(2+)</name>
        <dbReference type="ChEBI" id="CHEBI:29105"/>
    </ligand>
</feature>
<dbReference type="InterPro" id="IPR023774">
    <property type="entry name" value="Put_metal_dep_hydrolase_YfiT"/>
</dbReference>